<dbReference type="InterPro" id="IPR043136">
    <property type="entry name" value="B30.2/SPRY_sf"/>
</dbReference>
<dbReference type="InterPro" id="IPR013333">
    <property type="entry name" value="Ryan_recept"/>
</dbReference>
<dbReference type="Gene3D" id="1.10.490.160">
    <property type="match status" value="1"/>
</dbReference>
<evidence type="ECO:0000313" key="2">
    <source>
        <dbReference type="EMBL" id="CEK61085.1"/>
    </source>
</evidence>
<evidence type="ECO:0000259" key="1">
    <source>
        <dbReference type="Pfam" id="PF02026"/>
    </source>
</evidence>
<dbReference type="Gene3D" id="2.60.120.920">
    <property type="match status" value="1"/>
</dbReference>
<dbReference type="PRINTS" id="PR00795">
    <property type="entry name" value="RYANODINER"/>
</dbReference>
<dbReference type="GO" id="GO:0005219">
    <property type="term" value="F:ryanodine-sensitive calcium-release channel activity"/>
    <property type="evidence" value="ECO:0007669"/>
    <property type="project" value="InterPro"/>
</dbReference>
<dbReference type="GO" id="GO:0034704">
    <property type="term" value="C:calcium channel complex"/>
    <property type="evidence" value="ECO:0007669"/>
    <property type="project" value="TreeGrafter"/>
</dbReference>
<dbReference type="InterPro" id="IPR003032">
    <property type="entry name" value="Ryanodine_rcpt"/>
</dbReference>
<dbReference type="GO" id="GO:0042383">
    <property type="term" value="C:sarcolemma"/>
    <property type="evidence" value="ECO:0007669"/>
    <property type="project" value="TreeGrafter"/>
</dbReference>
<dbReference type="GO" id="GO:0033017">
    <property type="term" value="C:sarcoplasmic reticulum membrane"/>
    <property type="evidence" value="ECO:0007669"/>
    <property type="project" value="TreeGrafter"/>
</dbReference>
<accession>A0A0B6Z016</accession>
<dbReference type="PANTHER" id="PTHR46399:SF8">
    <property type="entry name" value="B30.2_SPRY DOMAIN-CONTAINING PROTEIN"/>
    <property type="match status" value="1"/>
</dbReference>
<dbReference type="GO" id="GO:0030018">
    <property type="term" value="C:Z disc"/>
    <property type="evidence" value="ECO:0007669"/>
    <property type="project" value="TreeGrafter"/>
</dbReference>
<dbReference type="AlphaFoldDB" id="A0A0B6Z016"/>
<name>A0A0B6Z016_9EUPU</name>
<sequence>FKDFNIDGMFFPVISLSAGVSCRFIFGADHGRFKFSPPEEHAPVIESLPPKEKVKIEPSFYFGEVNKNMISGPTEMCEYQPFVPNPVSTSHIQLPTYIENVRDKLAENLHEMWAMSKIDQGWTFGENRDPERKINPSINAFEKL</sequence>
<dbReference type="PANTHER" id="PTHR46399">
    <property type="entry name" value="B30.2/SPRY DOMAIN-CONTAINING PROTEIN"/>
    <property type="match status" value="1"/>
</dbReference>
<proteinExistence type="predicted"/>
<organism evidence="2">
    <name type="scientific">Arion vulgaris</name>
    <dbReference type="NCBI Taxonomy" id="1028688"/>
    <lineage>
        <taxon>Eukaryota</taxon>
        <taxon>Metazoa</taxon>
        <taxon>Spiralia</taxon>
        <taxon>Lophotrochozoa</taxon>
        <taxon>Mollusca</taxon>
        <taxon>Gastropoda</taxon>
        <taxon>Heterobranchia</taxon>
        <taxon>Euthyneura</taxon>
        <taxon>Panpulmonata</taxon>
        <taxon>Eupulmonata</taxon>
        <taxon>Stylommatophora</taxon>
        <taxon>Helicina</taxon>
        <taxon>Arionoidea</taxon>
        <taxon>Arionidae</taxon>
        <taxon>Arion</taxon>
    </lineage>
</organism>
<feature type="non-terminal residue" evidence="2">
    <location>
        <position position="1"/>
    </location>
</feature>
<reference evidence="2" key="1">
    <citation type="submission" date="2014-12" db="EMBL/GenBank/DDBJ databases">
        <title>Insight into the proteome of Arion vulgaris.</title>
        <authorList>
            <person name="Aradska J."/>
            <person name="Bulat T."/>
            <person name="Smidak R."/>
            <person name="Sarate P."/>
            <person name="Gangsoo J."/>
            <person name="Sialana F."/>
            <person name="Bilban M."/>
            <person name="Lubec G."/>
        </authorList>
    </citation>
    <scope>NUCLEOTIDE SEQUENCE</scope>
    <source>
        <tissue evidence="2">Skin</tissue>
    </source>
</reference>
<dbReference type="EMBL" id="HACG01014220">
    <property type="protein sequence ID" value="CEK61085.1"/>
    <property type="molecule type" value="Transcribed_RNA"/>
</dbReference>
<dbReference type="GO" id="GO:0005790">
    <property type="term" value="C:smooth endoplasmic reticulum"/>
    <property type="evidence" value="ECO:0007669"/>
    <property type="project" value="TreeGrafter"/>
</dbReference>
<feature type="domain" description="Ryanodine receptor Ryr" evidence="1">
    <location>
        <begin position="82"/>
        <end position="144"/>
    </location>
</feature>
<dbReference type="GO" id="GO:0014808">
    <property type="term" value="P:release of sequestered calcium ion into cytosol by sarcoplasmic reticulum"/>
    <property type="evidence" value="ECO:0007669"/>
    <property type="project" value="TreeGrafter"/>
</dbReference>
<feature type="non-terminal residue" evidence="2">
    <location>
        <position position="144"/>
    </location>
</feature>
<dbReference type="GO" id="GO:0006941">
    <property type="term" value="P:striated muscle contraction"/>
    <property type="evidence" value="ECO:0007669"/>
    <property type="project" value="TreeGrafter"/>
</dbReference>
<dbReference type="Pfam" id="PF02026">
    <property type="entry name" value="RyR"/>
    <property type="match status" value="1"/>
</dbReference>
<dbReference type="InterPro" id="IPR015925">
    <property type="entry name" value="Ryanodine_IP3_receptor"/>
</dbReference>
<gene>
    <name evidence="2" type="primary">ORF41249</name>
</gene>
<protein>
    <recommendedName>
        <fullName evidence="1">Ryanodine receptor Ryr domain-containing protein</fullName>
    </recommendedName>
</protein>